<feature type="chain" id="PRO_5003669304" evidence="1">
    <location>
        <begin position="24"/>
        <end position="394"/>
    </location>
</feature>
<dbReference type="AlphaFoldDB" id="I3CJQ9"/>
<dbReference type="InterPro" id="IPR006860">
    <property type="entry name" value="FecR"/>
</dbReference>
<reference evidence="3 4" key="1">
    <citation type="submission" date="2011-11" db="EMBL/GenBank/DDBJ databases">
        <title>Improved High-Quality Draft sequence of Beggiatoa alba B18lD.</title>
        <authorList>
            <consortium name="US DOE Joint Genome Institute"/>
            <person name="Lucas S."/>
            <person name="Han J."/>
            <person name="Lapidus A."/>
            <person name="Cheng J.-F."/>
            <person name="Goodwin L."/>
            <person name="Pitluck S."/>
            <person name="Peters L."/>
            <person name="Mikhailova N."/>
            <person name="Held B."/>
            <person name="Detter J.C."/>
            <person name="Han C."/>
            <person name="Tapia R."/>
            <person name="Land M."/>
            <person name="Hauser L."/>
            <person name="Kyrpides N."/>
            <person name="Ivanova N."/>
            <person name="Pagani I."/>
            <person name="Samuel K."/>
            <person name="Teske A."/>
            <person name="Mueller J."/>
            <person name="Woyke T."/>
        </authorList>
    </citation>
    <scope>NUCLEOTIDE SEQUENCE [LARGE SCALE GENOMIC DNA]</scope>
    <source>
        <strain evidence="3 4">B18LD</strain>
    </source>
</reference>
<dbReference type="PANTHER" id="PTHR38731:SF1">
    <property type="entry name" value="FECR PROTEIN DOMAIN-CONTAINING PROTEIN"/>
    <property type="match status" value="1"/>
</dbReference>
<evidence type="ECO:0000259" key="2">
    <source>
        <dbReference type="Pfam" id="PF04773"/>
    </source>
</evidence>
<protein>
    <submittedName>
        <fullName evidence="3">FecR protein</fullName>
    </submittedName>
</protein>
<dbReference type="EMBL" id="JH600070">
    <property type="protein sequence ID" value="EIJ43852.1"/>
    <property type="molecule type" value="Genomic_DNA"/>
</dbReference>
<keyword evidence="4" id="KW-1185">Reference proteome</keyword>
<sequence>MATIKNFFVVLLSLYCLQTSVMASTTVGKVEALRGQVSLITSDTKQLSLNAGSTFNAGDTIRTGNDGIARLMMIDKGKFAIYEKSELKIQGYNYQATQATQDKSVVHLTEGSFRFLTGLMGKRSPNQVTYETEIATLGIRGTECLLRYNAEKRRLDVIVIKGTIVVWYKGYPKDKPNLVLNEKTHTFITEKNGVFEAGYEPYQAPVTETGWYSYGSIAEDIANGLTPAQAIENALEREESPAAIGQQLIDAGIDAVTAAENLVVALLKRGTDSEREAIKRDVINAVIAIIINDLESADDVAAAVARIIPSFMAYELALAMAIIAPKSAVQIVREITLVFPQVALPIALSVILALENGLTLDESFNLIASIKAAVLPLLTPITTDRVEETVSPNQ</sequence>
<dbReference type="eggNOG" id="COG4254">
    <property type="taxonomic scope" value="Bacteria"/>
</dbReference>
<evidence type="ECO:0000256" key="1">
    <source>
        <dbReference type="SAM" id="SignalP"/>
    </source>
</evidence>
<dbReference type="Proteomes" id="UP000005744">
    <property type="component" value="Unassembled WGS sequence"/>
</dbReference>
<evidence type="ECO:0000313" key="4">
    <source>
        <dbReference type="Proteomes" id="UP000005744"/>
    </source>
</evidence>
<name>I3CJQ9_9GAMM</name>
<accession>I3CJQ9</accession>
<keyword evidence="1" id="KW-0732">Signal</keyword>
<dbReference type="PANTHER" id="PTHR38731">
    <property type="entry name" value="LIPL45-RELATED LIPOPROTEIN-RELATED"/>
    <property type="match status" value="1"/>
</dbReference>
<feature type="signal peptide" evidence="1">
    <location>
        <begin position="1"/>
        <end position="23"/>
    </location>
</feature>
<dbReference type="HOGENOM" id="CLU_699545_0_0_6"/>
<evidence type="ECO:0000313" key="3">
    <source>
        <dbReference type="EMBL" id="EIJ43852.1"/>
    </source>
</evidence>
<organism evidence="3 4">
    <name type="scientific">Beggiatoa alba B18LD</name>
    <dbReference type="NCBI Taxonomy" id="395493"/>
    <lineage>
        <taxon>Bacteria</taxon>
        <taxon>Pseudomonadati</taxon>
        <taxon>Pseudomonadota</taxon>
        <taxon>Gammaproteobacteria</taxon>
        <taxon>Thiotrichales</taxon>
        <taxon>Thiotrichaceae</taxon>
        <taxon>Beggiatoa</taxon>
    </lineage>
</organism>
<gene>
    <name evidence="3" type="ORF">BegalDRAFT_3025</name>
</gene>
<dbReference type="STRING" id="395493.BegalDRAFT_3025"/>
<proteinExistence type="predicted"/>
<dbReference type="RefSeq" id="WP_002691399.1">
    <property type="nucleotide sequence ID" value="NZ_JH600070.1"/>
</dbReference>
<dbReference type="OrthoDB" id="5611510at2"/>
<dbReference type="Pfam" id="PF04773">
    <property type="entry name" value="FecR"/>
    <property type="match status" value="1"/>
</dbReference>
<feature type="domain" description="FecR protein" evidence="2">
    <location>
        <begin position="59"/>
        <end position="164"/>
    </location>
</feature>